<dbReference type="AlphaFoldDB" id="A0A0F9KUE5"/>
<protein>
    <submittedName>
        <fullName evidence="1">Uncharacterized protein</fullName>
    </submittedName>
</protein>
<reference evidence="1" key="1">
    <citation type="journal article" date="2015" name="Nature">
        <title>Complex archaea that bridge the gap between prokaryotes and eukaryotes.</title>
        <authorList>
            <person name="Spang A."/>
            <person name="Saw J.H."/>
            <person name="Jorgensen S.L."/>
            <person name="Zaremba-Niedzwiedzka K."/>
            <person name="Martijn J."/>
            <person name="Lind A.E."/>
            <person name="van Eijk R."/>
            <person name="Schleper C."/>
            <person name="Guy L."/>
            <person name="Ettema T.J."/>
        </authorList>
    </citation>
    <scope>NUCLEOTIDE SEQUENCE</scope>
</reference>
<accession>A0A0F9KUE5</accession>
<name>A0A0F9KUE5_9ZZZZ</name>
<gene>
    <name evidence="1" type="ORF">LCGC14_1290050</name>
</gene>
<evidence type="ECO:0000313" key="1">
    <source>
        <dbReference type="EMBL" id="KKM85338.1"/>
    </source>
</evidence>
<comment type="caution">
    <text evidence="1">The sequence shown here is derived from an EMBL/GenBank/DDBJ whole genome shotgun (WGS) entry which is preliminary data.</text>
</comment>
<organism evidence="1">
    <name type="scientific">marine sediment metagenome</name>
    <dbReference type="NCBI Taxonomy" id="412755"/>
    <lineage>
        <taxon>unclassified sequences</taxon>
        <taxon>metagenomes</taxon>
        <taxon>ecological metagenomes</taxon>
    </lineage>
</organism>
<proteinExistence type="predicted"/>
<sequence length="137" mass="15450">MNSVFDLAIPANTTKASPVSELHRLTHGIIHRVEVSFPPGCAGLAHVVILRGLHQLWPTNPEGSFHSDSYTSQWNDYHRLFAEPFAVVLKGWNLDDTYPHTITVRLALLEREVLEPETREVGFMRRLGQVLFGPPGR</sequence>
<dbReference type="EMBL" id="LAZR01007428">
    <property type="protein sequence ID" value="KKM85338.1"/>
    <property type="molecule type" value="Genomic_DNA"/>
</dbReference>